<reference evidence="1 2" key="1">
    <citation type="submission" date="2017-09" db="EMBL/GenBank/DDBJ databases">
        <title>Genome sequencing of Besnoitia besnoiti strain Bb-Ger1.</title>
        <authorList>
            <person name="Schares G."/>
            <person name="Venepally P."/>
            <person name="Lorenzi H.A."/>
        </authorList>
    </citation>
    <scope>NUCLEOTIDE SEQUENCE [LARGE SCALE GENOMIC DNA]</scope>
    <source>
        <strain evidence="1 2">Bb-Ger1</strain>
    </source>
</reference>
<name>A0A2A9MJ85_BESBE</name>
<evidence type="ECO:0000313" key="2">
    <source>
        <dbReference type="Proteomes" id="UP000224006"/>
    </source>
</evidence>
<protein>
    <submittedName>
        <fullName evidence="1">Uncharacterized protein</fullName>
    </submittedName>
</protein>
<dbReference type="GeneID" id="40308693"/>
<dbReference type="EMBL" id="NWUJ01000002">
    <property type="protein sequence ID" value="PFH37254.1"/>
    <property type="molecule type" value="Genomic_DNA"/>
</dbReference>
<organism evidence="1 2">
    <name type="scientific">Besnoitia besnoiti</name>
    <name type="common">Apicomplexan protozoan</name>
    <dbReference type="NCBI Taxonomy" id="94643"/>
    <lineage>
        <taxon>Eukaryota</taxon>
        <taxon>Sar</taxon>
        <taxon>Alveolata</taxon>
        <taxon>Apicomplexa</taxon>
        <taxon>Conoidasida</taxon>
        <taxon>Coccidia</taxon>
        <taxon>Eucoccidiorida</taxon>
        <taxon>Eimeriorina</taxon>
        <taxon>Sarcocystidae</taxon>
        <taxon>Besnoitia</taxon>
    </lineage>
</organism>
<keyword evidence="2" id="KW-1185">Reference proteome</keyword>
<dbReference type="VEuPathDB" id="ToxoDB:BESB_037120"/>
<proteinExistence type="predicted"/>
<evidence type="ECO:0000313" key="1">
    <source>
        <dbReference type="EMBL" id="PFH37254.1"/>
    </source>
</evidence>
<dbReference type="AlphaFoldDB" id="A0A2A9MJ85"/>
<dbReference type="OrthoDB" id="332192at2759"/>
<dbReference type="RefSeq" id="XP_029221263.1">
    <property type="nucleotide sequence ID" value="XM_029362298.1"/>
</dbReference>
<sequence length="109" mass="12231">MAIRYWDEGLPQLALRHARMAMDMLRAFDLPLGCAEHLEKAMKEFQKPYAAVERQMIAAATAKTSSIRNHFDLAQLFFAKAMLGACGTRITKRACFANEPTLDLKASLL</sequence>
<gene>
    <name evidence="1" type="ORF">BESB_037120</name>
</gene>
<comment type="caution">
    <text evidence="1">The sequence shown here is derived from an EMBL/GenBank/DDBJ whole genome shotgun (WGS) entry which is preliminary data.</text>
</comment>
<accession>A0A2A9MJ85</accession>
<dbReference type="Proteomes" id="UP000224006">
    <property type="component" value="Chromosome II"/>
</dbReference>
<dbReference type="KEGG" id="bbes:BESB_037120"/>